<name>A0A3D3R756_9PLAN</name>
<dbReference type="Proteomes" id="UP000263642">
    <property type="component" value="Unassembled WGS sequence"/>
</dbReference>
<sequence>MVKKANHKPETKVFRIELEPVNEFISLDELEAKLKRIAGGVGVRVISALPVDETAEQNQTGNLPAKIKESPN</sequence>
<organism evidence="2 3">
    <name type="scientific">Gimesia maris</name>
    <dbReference type="NCBI Taxonomy" id="122"/>
    <lineage>
        <taxon>Bacteria</taxon>
        <taxon>Pseudomonadati</taxon>
        <taxon>Planctomycetota</taxon>
        <taxon>Planctomycetia</taxon>
        <taxon>Planctomycetales</taxon>
        <taxon>Planctomycetaceae</taxon>
        <taxon>Gimesia</taxon>
    </lineage>
</organism>
<comment type="caution">
    <text evidence="2">The sequence shown here is derived from an EMBL/GenBank/DDBJ whole genome shotgun (WGS) entry which is preliminary data.</text>
</comment>
<dbReference type="AlphaFoldDB" id="A0A3D3R756"/>
<accession>A0A3D3R756</accession>
<evidence type="ECO:0000313" key="2">
    <source>
        <dbReference type="EMBL" id="HCO24416.1"/>
    </source>
</evidence>
<feature type="region of interest" description="Disordered" evidence="1">
    <location>
        <begin position="53"/>
        <end position="72"/>
    </location>
</feature>
<proteinExistence type="predicted"/>
<evidence type="ECO:0000313" key="3">
    <source>
        <dbReference type="Proteomes" id="UP000263642"/>
    </source>
</evidence>
<dbReference type="EMBL" id="DQAY01000093">
    <property type="protein sequence ID" value="HCO24416.1"/>
    <property type="molecule type" value="Genomic_DNA"/>
</dbReference>
<protein>
    <submittedName>
        <fullName evidence="2">Uncharacterized protein</fullName>
    </submittedName>
</protein>
<evidence type="ECO:0000256" key="1">
    <source>
        <dbReference type="SAM" id="MobiDB-lite"/>
    </source>
</evidence>
<gene>
    <name evidence="2" type="ORF">DIT97_15765</name>
</gene>
<reference evidence="2 3" key="1">
    <citation type="journal article" date="2018" name="Nat. Biotechnol.">
        <title>A standardized bacterial taxonomy based on genome phylogeny substantially revises the tree of life.</title>
        <authorList>
            <person name="Parks D.H."/>
            <person name="Chuvochina M."/>
            <person name="Waite D.W."/>
            <person name="Rinke C."/>
            <person name="Skarshewski A."/>
            <person name="Chaumeil P.A."/>
            <person name="Hugenholtz P."/>
        </authorList>
    </citation>
    <scope>NUCLEOTIDE SEQUENCE [LARGE SCALE GENOMIC DNA]</scope>
    <source>
        <strain evidence="2">UBA9375</strain>
    </source>
</reference>